<dbReference type="GO" id="GO:0004523">
    <property type="term" value="F:RNA-DNA hybrid ribonuclease activity"/>
    <property type="evidence" value="ECO:0007669"/>
    <property type="project" value="InterPro"/>
</dbReference>
<dbReference type="InterPro" id="IPR012337">
    <property type="entry name" value="RNaseH-like_sf"/>
</dbReference>
<evidence type="ECO:0000259" key="2">
    <source>
        <dbReference type="Pfam" id="PF13966"/>
    </source>
</evidence>
<comment type="caution">
    <text evidence="3">The sequence shown here is derived from an EMBL/GenBank/DDBJ whole genome shotgun (WGS) entry which is preliminary data.</text>
</comment>
<feature type="domain" description="Reverse transcriptase zinc-binding" evidence="2">
    <location>
        <begin position="31"/>
        <end position="97"/>
    </location>
</feature>
<dbReference type="CDD" id="cd06222">
    <property type="entry name" value="RNase_H_like"/>
    <property type="match status" value="1"/>
</dbReference>
<dbReference type="EMBL" id="JAUESC010000004">
    <property type="protein sequence ID" value="KAK0595025.1"/>
    <property type="molecule type" value="Genomic_DNA"/>
</dbReference>
<dbReference type="Pfam" id="PF13456">
    <property type="entry name" value="RVT_3"/>
    <property type="match status" value="1"/>
</dbReference>
<dbReference type="Proteomes" id="UP001168877">
    <property type="component" value="Unassembled WGS sequence"/>
</dbReference>
<protein>
    <submittedName>
        <fullName evidence="3">Uncharacterized protein</fullName>
    </submittedName>
</protein>
<organism evidence="3 4">
    <name type="scientific">Acer saccharum</name>
    <name type="common">Sugar maple</name>
    <dbReference type="NCBI Taxonomy" id="4024"/>
    <lineage>
        <taxon>Eukaryota</taxon>
        <taxon>Viridiplantae</taxon>
        <taxon>Streptophyta</taxon>
        <taxon>Embryophyta</taxon>
        <taxon>Tracheophyta</taxon>
        <taxon>Spermatophyta</taxon>
        <taxon>Magnoliopsida</taxon>
        <taxon>eudicotyledons</taxon>
        <taxon>Gunneridae</taxon>
        <taxon>Pentapetalae</taxon>
        <taxon>rosids</taxon>
        <taxon>malvids</taxon>
        <taxon>Sapindales</taxon>
        <taxon>Sapindaceae</taxon>
        <taxon>Hippocastanoideae</taxon>
        <taxon>Acereae</taxon>
        <taxon>Acer</taxon>
    </lineage>
</organism>
<dbReference type="PANTHER" id="PTHR47074:SF11">
    <property type="entry name" value="REVERSE TRANSCRIPTASE-LIKE PROTEIN"/>
    <property type="match status" value="1"/>
</dbReference>
<dbReference type="AlphaFoldDB" id="A0AA39SQE1"/>
<evidence type="ECO:0000313" key="3">
    <source>
        <dbReference type="EMBL" id="KAK0595025.1"/>
    </source>
</evidence>
<dbReference type="InterPro" id="IPR044730">
    <property type="entry name" value="RNase_H-like_dom_plant"/>
</dbReference>
<reference evidence="3" key="1">
    <citation type="journal article" date="2022" name="Plant J.">
        <title>Strategies of tolerance reflected in two North American maple genomes.</title>
        <authorList>
            <person name="McEvoy S.L."/>
            <person name="Sezen U.U."/>
            <person name="Trouern-Trend A."/>
            <person name="McMahon S.M."/>
            <person name="Schaberg P.G."/>
            <person name="Yang J."/>
            <person name="Wegrzyn J.L."/>
            <person name="Swenson N.G."/>
        </authorList>
    </citation>
    <scope>NUCLEOTIDE SEQUENCE</scope>
    <source>
        <strain evidence="3">NS2018</strain>
    </source>
</reference>
<dbReference type="InterPro" id="IPR036397">
    <property type="entry name" value="RNaseH_sf"/>
</dbReference>
<dbReference type="GO" id="GO:0003676">
    <property type="term" value="F:nucleic acid binding"/>
    <property type="evidence" value="ECO:0007669"/>
    <property type="project" value="InterPro"/>
</dbReference>
<feature type="domain" description="RNase H type-1" evidence="1">
    <location>
        <begin position="204"/>
        <end position="325"/>
    </location>
</feature>
<dbReference type="Gene3D" id="3.30.420.10">
    <property type="entry name" value="Ribonuclease H-like superfamily/Ribonuclease H"/>
    <property type="match status" value="1"/>
</dbReference>
<dbReference type="InterPro" id="IPR026960">
    <property type="entry name" value="RVT-Znf"/>
</dbReference>
<dbReference type="InterPro" id="IPR002156">
    <property type="entry name" value="RNaseH_domain"/>
</dbReference>
<evidence type="ECO:0000259" key="1">
    <source>
        <dbReference type="Pfam" id="PF13456"/>
    </source>
</evidence>
<proteinExistence type="predicted"/>
<name>A0AA39SQE1_ACESA</name>
<dbReference type="SUPFAM" id="SSF53098">
    <property type="entry name" value="Ribonuclease H-like"/>
    <property type="match status" value="1"/>
</dbReference>
<reference evidence="3" key="2">
    <citation type="submission" date="2023-06" db="EMBL/GenBank/DDBJ databases">
        <authorList>
            <person name="Swenson N.G."/>
            <person name="Wegrzyn J.L."/>
            <person name="Mcevoy S.L."/>
        </authorList>
    </citation>
    <scope>NUCLEOTIDE SEQUENCE</scope>
    <source>
        <strain evidence="3">NS2018</strain>
        <tissue evidence="3">Leaf</tissue>
    </source>
</reference>
<dbReference type="Pfam" id="PF13966">
    <property type="entry name" value="zf-RVT"/>
    <property type="match status" value="1"/>
</dbReference>
<accession>A0AA39SQE1</accession>
<keyword evidence="4" id="KW-1185">Reference proteome</keyword>
<evidence type="ECO:0000313" key="4">
    <source>
        <dbReference type="Proteomes" id="UP001168877"/>
    </source>
</evidence>
<sequence>MYTAKSGYHVGCSLRSISDSSHSSTFSVLLSSWWKSLWKLHLPSKIKFFVWKACLNMHPSNEILSLRKVPVSRICPLCNSKNESVLHSLWGCSKWKQVRYFWLPKLMGNHKDKCHFFEFILDCFVRLTKEDLGLLCVCFWKIWSLRNAAVHDSSPDLDVDVVDWSRCFVSEFFSVQAARAGVSHVVPFRNPIWIPPDPGLYKINCDAALNTASCLVGVGIVIRNSVGLVMASSSQRISASFSPQVAEAVAIQRGLQFALDSGLTPCRIDSDAEIVVAWINRAVPLCSDIGIVLMDIQNLLQLNFCLSVNFVPRKANRVAHVLAKNGLSCVEDMFWLEDSPPSIGSLISAECRACL</sequence>
<dbReference type="PANTHER" id="PTHR47074">
    <property type="entry name" value="BNAC02G40300D PROTEIN"/>
    <property type="match status" value="1"/>
</dbReference>
<dbReference type="InterPro" id="IPR052929">
    <property type="entry name" value="RNase_H-like_EbsB-rel"/>
</dbReference>
<gene>
    <name evidence="3" type="ORF">LWI29_002683</name>
</gene>